<proteinExistence type="predicted"/>
<sequence>WSKIPSYVTLKWEDFPWPVVLPPQAAPPPPSSRSRSTSSSYSLSSNSSGSSLAHAKILEQIRQWHPDRFEVKYLRRVEDEKERERVKDGAGMVVRWLNEMLGRM</sequence>
<name>A0ACD3A2N5_9AGAR</name>
<protein>
    <submittedName>
        <fullName evidence="1">Uncharacterized protein</fullName>
    </submittedName>
</protein>
<reference evidence="1 2" key="1">
    <citation type="journal article" date="2019" name="Nat. Ecol. Evol.">
        <title>Megaphylogeny resolves global patterns of mushroom evolution.</title>
        <authorList>
            <person name="Varga T."/>
            <person name="Krizsan K."/>
            <person name="Foldi C."/>
            <person name="Dima B."/>
            <person name="Sanchez-Garcia M."/>
            <person name="Sanchez-Ramirez S."/>
            <person name="Szollosi G.J."/>
            <person name="Szarkandi J.G."/>
            <person name="Papp V."/>
            <person name="Albert L."/>
            <person name="Andreopoulos W."/>
            <person name="Angelini C."/>
            <person name="Antonin V."/>
            <person name="Barry K.W."/>
            <person name="Bougher N.L."/>
            <person name="Buchanan P."/>
            <person name="Buyck B."/>
            <person name="Bense V."/>
            <person name="Catcheside P."/>
            <person name="Chovatia M."/>
            <person name="Cooper J."/>
            <person name="Damon W."/>
            <person name="Desjardin D."/>
            <person name="Finy P."/>
            <person name="Geml J."/>
            <person name="Haridas S."/>
            <person name="Hughes K."/>
            <person name="Justo A."/>
            <person name="Karasinski D."/>
            <person name="Kautmanova I."/>
            <person name="Kiss B."/>
            <person name="Kocsube S."/>
            <person name="Kotiranta H."/>
            <person name="LaButti K.M."/>
            <person name="Lechner B.E."/>
            <person name="Liimatainen K."/>
            <person name="Lipzen A."/>
            <person name="Lukacs Z."/>
            <person name="Mihaltcheva S."/>
            <person name="Morgado L.N."/>
            <person name="Niskanen T."/>
            <person name="Noordeloos M.E."/>
            <person name="Ohm R.A."/>
            <person name="Ortiz-Santana B."/>
            <person name="Ovrebo C."/>
            <person name="Racz N."/>
            <person name="Riley R."/>
            <person name="Savchenko A."/>
            <person name="Shiryaev A."/>
            <person name="Soop K."/>
            <person name="Spirin V."/>
            <person name="Szebenyi C."/>
            <person name="Tomsovsky M."/>
            <person name="Tulloss R.E."/>
            <person name="Uehling J."/>
            <person name="Grigoriev I.V."/>
            <person name="Vagvolgyi C."/>
            <person name="Papp T."/>
            <person name="Martin F.M."/>
            <person name="Miettinen O."/>
            <person name="Hibbett D.S."/>
            <person name="Nagy L.G."/>
        </authorList>
    </citation>
    <scope>NUCLEOTIDE SEQUENCE [LARGE SCALE GENOMIC DNA]</scope>
    <source>
        <strain evidence="1 2">NL-1719</strain>
    </source>
</reference>
<feature type="non-terminal residue" evidence="1">
    <location>
        <position position="1"/>
    </location>
</feature>
<evidence type="ECO:0000313" key="1">
    <source>
        <dbReference type="EMBL" id="TFK59955.1"/>
    </source>
</evidence>
<dbReference type="Proteomes" id="UP000308600">
    <property type="component" value="Unassembled WGS sequence"/>
</dbReference>
<organism evidence="1 2">
    <name type="scientific">Pluteus cervinus</name>
    <dbReference type="NCBI Taxonomy" id="181527"/>
    <lineage>
        <taxon>Eukaryota</taxon>
        <taxon>Fungi</taxon>
        <taxon>Dikarya</taxon>
        <taxon>Basidiomycota</taxon>
        <taxon>Agaricomycotina</taxon>
        <taxon>Agaricomycetes</taxon>
        <taxon>Agaricomycetidae</taxon>
        <taxon>Agaricales</taxon>
        <taxon>Pluteineae</taxon>
        <taxon>Pluteaceae</taxon>
        <taxon>Pluteus</taxon>
    </lineage>
</organism>
<gene>
    <name evidence="1" type="ORF">BDN72DRAFT_726391</name>
</gene>
<accession>A0ACD3A2N5</accession>
<keyword evidence="2" id="KW-1185">Reference proteome</keyword>
<feature type="non-terminal residue" evidence="1">
    <location>
        <position position="104"/>
    </location>
</feature>
<dbReference type="EMBL" id="ML208858">
    <property type="protein sequence ID" value="TFK59955.1"/>
    <property type="molecule type" value="Genomic_DNA"/>
</dbReference>
<evidence type="ECO:0000313" key="2">
    <source>
        <dbReference type="Proteomes" id="UP000308600"/>
    </source>
</evidence>